<evidence type="ECO:0000256" key="17">
    <source>
        <dbReference type="SAM" id="Coils"/>
    </source>
</evidence>
<evidence type="ECO:0000256" key="16">
    <source>
        <dbReference type="RuleBase" id="RU003848"/>
    </source>
</evidence>
<evidence type="ECO:0000256" key="8">
    <source>
        <dbReference type="ARBA" id="ARBA00023065"/>
    </source>
</evidence>
<dbReference type="Gene3D" id="1.20.5.620">
    <property type="entry name" value="F1F0 ATP synthase subunit B, membrane domain"/>
    <property type="match status" value="1"/>
</dbReference>
<comment type="function">
    <text evidence="12">Component of the F(0) channel, it forms part of the peripheral stalk, linking F(1) to F(0). The b'-subunit is a diverged and duplicated form of b found in plants and photosynthetic bacteria.</text>
</comment>
<evidence type="ECO:0000256" key="3">
    <source>
        <dbReference type="ARBA" id="ARBA00022475"/>
    </source>
</evidence>
<keyword evidence="9 15" id="KW-0472">Membrane</keyword>
<keyword evidence="10 15" id="KW-0066">ATP synthesis</keyword>
<dbReference type="PANTHER" id="PTHR33445">
    <property type="entry name" value="ATP SYNTHASE SUBUNIT B', CHLOROPLASTIC"/>
    <property type="match status" value="1"/>
</dbReference>
<evidence type="ECO:0000313" key="19">
    <source>
        <dbReference type="Proteomes" id="UP000738126"/>
    </source>
</evidence>
<evidence type="ECO:0000256" key="7">
    <source>
        <dbReference type="ARBA" id="ARBA00022989"/>
    </source>
</evidence>
<keyword evidence="4 15" id="KW-0138">CF(0)</keyword>
<evidence type="ECO:0000256" key="13">
    <source>
        <dbReference type="ARBA" id="ARBA00026054"/>
    </source>
</evidence>
<keyword evidence="3 15" id="KW-1003">Cell membrane</keyword>
<evidence type="ECO:0000256" key="2">
    <source>
        <dbReference type="ARBA" id="ARBA00022448"/>
    </source>
</evidence>
<comment type="subcellular location">
    <subcellularLocation>
        <location evidence="15">Cell membrane</location>
        <topology evidence="15">Single-pass membrane protein</topology>
    </subcellularLocation>
    <subcellularLocation>
        <location evidence="14">Endomembrane system</location>
        <topology evidence="14">Single-pass membrane protein</topology>
    </subcellularLocation>
</comment>
<proteinExistence type="inferred from homology"/>
<feature type="transmembrane region" description="Helical" evidence="15">
    <location>
        <begin position="6"/>
        <end position="26"/>
    </location>
</feature>
<comment type="subunit">
    <text evidence="15">F-type ATPases have 2 components, F(1) - the catalytic core - and F(0) - the membrane proton channel. F(1) has five subunits: alpha(3), beta(3), gamma(1), delta(1), epsilon(1). F(0) has three main subunits: a(1), b(2) and c(10-14). The alpha and beta chains form an alternating ring which encloses part of the gamma chain. F(1) is attached to F(0) by a central stalk formed by the gamma and epsilon chains, while a peripheral stalk is formed by the delta and b chains.</text>
</comment>
<evidence type="ECO:0000256" key="11">
    <source>
        <dbReference type="ARBA" id="ARBA00025198"/>
    </source>
</evidence>
<keyword evidence="7 15" id="KW-1133">Transmembrane helix</keyword>
<evidence type="ECO:0000256" key="9">
    <source>
        <dbReference type="ARBA" id="ARBA00023136"/>
    </source>
</evidence>
<protein>
    <recommendedName>
        <fullName evidence="15">ATP synthase subunit b</fullName>
    </recommendedName>
    <alternativeName>
        <fullName evidence="15">ATP synthase F(0) sector subunit b</fullName>
    </alternativeName>
    <alternativeName>
        <fullName evidence="15">ATPase subunit I</fullName>
    </alternativeName>
    <alternativeName>
        <fullName evidence="15">F-type ATPase subunit b</fullName>
        <shortName evidence="15">F-ATPase subunit b</shortName>
    </alternativeName>
</protein>
<dbReference type="InterPro" id="IPR002146">
    <property type="entry name" value="ATP_synth_b/b'su_bac/chlpt"/>
</dbReference>
<accession>A0ABS1E4D6</accession>
<name>A0ABS1E4D6_9GAMM</name>
<evidence type="ECO:0000256" key="5">
    <source>
        <dbReference type="ARBA" id="ARBA00022692"/>
    </source>
</evidence>
<evidence type="ECO:0000256" key="4">
    <source>
        <dbReference type="ARBA" id="ARBA00022547"/>
    </source>
</evidence>
<gene>
    <name evidence="15" type="primary">atpF</name>
    <name evidence="18" type="ORF">CKO13_03380</name>
</gene>
<keyword evidence="17" id="KW-0175">Coiled coil</keyword>
<dbReference type="EMBL" id="NRSH01000022">
    <property type="protein sequence ID" value="MBK1726077.1"/>
    <property type="molecule type" value="Genomic_DNA"/>
</dbReference>
<keyword evidence="2 15" id="KW-0813">Transport</keyword>
<dbReference type="RefSeq" id="WP_200256824.1">
    <property type="nucleotide sequence ID" value="NZ_NRSH01000022.1"/>
</dbReference>
<comment type="caution">
    <text evidence="18">The sequence shown here is derived from an EMBL/GenBank/DDBJ whole genome shotgun (WGS) entry which is preliminary data.</text>
</comment>
<feature type="coiled-coil region" evidence="17">
    <location>
        <begin position="47"/>
        <end position="126"/>
    </location>
</feature>
<evidence type="ECO:0000256" key="12">
    <source>
        <dbReference type="ARBA" id="ARBA00025614"/>
    </source>
</evidence>
<comment type="subunit">
    <text evidence="13">F-type ATPases have 2 components, F(1) - the catalytic core - and F(0) - the membrane proton channel. F(1) has five subunits: alpha(3), beta(3), gamma(1), delta(1), epsilon(1). F(0) has four main subunits: a(1), b(2) and c(10-14). The alpha and beta chains form an alternating ring which encloses part of the gamma chain. F(1) is attached to F(0) by a central stalk formed by the gamma and epsilon chains, while a peripheral stalk is formed by the delta and b chains.</text>
</comment>
<keyword evidence="8 15" id="KW-0406">Ion transport</keyword>
<dbReference type="PANTHER" id="PTHR33445:SF1">
    <property type="entry name" value="ATP SYNTHASE SUBUNIT B"/>
    <property type="match status" value="1"/>
</dbReference>
<organism evidence="18 19">
    <name type="scientific">Halorhodospira neutriphila</name>
    <dbReference type="NCBI Taxonomy" id="168379"/>
    <lineage>
        <taxon>Bacteria</taxon>
        <taxon>Pseudomonadati</taxon>
        <taxon>Pseudomonadota</taxon>
        <taxon>Gammaproteobacteria</taxon>
        <taxon>Chromatiales</taxon>
        <taxon>Ectothiorhodospiraceae</taxon>
        <taxon>Halorhodospira</taxon>
    </lineage>
</organism>
<dbReference type="Pfam" id="PF00430">
    <property type="entry name" value="ATP-synt_B"/>
    <property type="match status" value="1"/>
</dbReference>
<evidence type="ECO:0000313" key="18">
    <source>
        <dbReference type="EMBL" id="MBK1726077.1"/>
    </source>
</evidence>
<dbReference type="HAMAP" id="MF_01398">
    <property type="entry name" value="ATP_synth_b_bprime"/>
    <property type="match status" value="1"/>
</dbReference>
<dbReference type="SUPFAM" id="SSF81573">
    <property type="entry name" value="F1F0 ATP synthase subunit B, membrane domain"/>
    <property type="match status" value="1"/>
</dbReference>
<keyword evidence="19" id="KW-1185">Reference proteome</keyword>
<dbReference type="InterPro" id="IPR005864">
    <property type="entry name" value="ATP_synth_F0_bsu_bac"/>
</dbReference>
<dbReference type="Proteomes" id="UP000738126">
    <property type="component" value="Unassembled WGS sequence"/>
</dbReference>
<evidence type="ECO:0000256" key="14">
    <source>
        <dbReference type="ARBA" id="ARBA00037847"/>
    </source>
</evidence>
<keyword evidence="6 15" id="KW-0375">Hydrogen ion transport</keyword>
<comment type="function">
    <text evidence="11 15">F(1)F(0) ATP synthase produces ATP from ADP in the presence of a proton or sodium gradient. F-type ATPases consist of two structural domains, F(1) containing the extramembraneous catalytic core and F(0) containing the membrane proton channel, linked together by a central stalk and a peripheral stalk. During catalysis, ATP synthesis in the catalytic domain of F(1) is coupled via a rotary mechanism of the central stalk subunits to proton translocation.</text>
</comment>
<keyword evidence="5 15" id="KW-0812">Transmembrane</keyword>
<dbReference type="InterPro" id="IPR028987">
    <property type="entry name" value="ATP_synth_B-like_membr_sf"/>
</dbReference>
<sequence length="156" mass="17781">MNFSATLWGPMISFVLFVWFTMKYVWPPIQQALADRQQQIADGLAAGERGKQELEKAQSEVEAMLRDAREQATEIINQANKRQDEMIEEARAEARAEADRILAAAREEVEQESRRAREELRKEVSSLAVQASSQILKREVDAKAHQDLIDQLATQL</sequence>
<dbReference type="CDD" id="cd06503">
    <property type="entry name" value="ATP-synt_Fo_b"/>
    <property type="match status" value="1"/>
</dbReference>
<reference evidence="18 19" key="1">
    <citation type="journal article" date="2020" name="Microorganisms">
        <title>Osmotic Adaptation and Compatible Solute Biosynthesis of Phototrophic Bacteria as Revealed from Genome Analyses.</title>
        <authorList>
            <person name="Imhoff J.F."/>
            <person name="Rahn T."/>
            <person name="Kunzel S."/>
            <person name="Keller A."/>
            <person name="Neulinger S.C."/>
        </authorList>
    </citation>
    <scope>NUCLEOTIDE SEQUENCE [LARGE SCALE GENOMIC DNA]</scope>
    <source>
        <strain evidence="18 19">DSM 15116</strain>
    </source>
</reference>
<comment type="similarity">
    <text evidence="1 15 16">Belongs to the ATPase B chain family.</text>
</comment>
<evidence type="ECO:0000256" key="10">
    <source>
        <dbReference type="ARBA" id="ARBA00023310"/>
    </source>
</evidence>
<evidence type="ECO:0000256" key="15">
    <source>
        <dbReference type="HAMAP-Rule" id="MF_01398"/>
    </source>
</evidence>
<dbReference type="NCBIfam" id="TIGR01144">
    <property type="entry name" value="ATP_synt_b"/>
    <property type="match status" value="1"/>
</dbReference>
<dbReference type="NCBIfam" id="NF004411">
    <property type="entry name" value="PRK05759.1-2"/>
    <property type="match status" value="1"/>
</dbReference>
<dbReference type="InterPro" id="IPR050059">
    <property type="entry name" value="ATP_synthase_B_chain"/>
</dbReference>
<evidence type="ECO:0000256" key="6">
    <source>
        <dbReference type="ARBA" id="ARBA00022781"/>
    </source>
</evidence>
<evidence type="ECO:0000256" key="1">
    <source>
        <dbReference type="ARBA" id="ARBA00005513"/>
    </source>
</evidence>